<reference evidence="1 2" key="1">
    <citation type="submission" date="2018-06" db="EMBL/GenBank/DDBJ databases">
        <authorList>
            <consortium name="Pathogen Informatics"/>
            <person name="Doyle S."/>
        </authorList>
    </citation>
    <scope>NUCLEOTIDE SEQUENCE [LARGE SCALE GENOMIC DNA]</scope>
    <source>
        <strain evidence="1 2">NCTC9426</strain>
    </source>
</reference>
<sequence>MSLQRAIENITTFVKQAECHDQSGQIYRFDEIINDRNIANFIDTDAIFLP</sequence>
<accession>A0A378PP39</accession>
<gene>
    <name evidence="1" type="ORF">NCTC9426_00295</name>
</gene>
<name>A0A378PP39_MORBO</name>
<dbReference type="Proteomes" id="UP000254133">
    <property type="component" value="Unassembled WGS sequence"/>
</dbReference>
<dbReference type="EMBL" id="UGPZ01000002">
    <property type="protein sequence ID" value="STY90288.1"/>
    <property type="molecule type" value="Genomic_DNA"/>
</dbReference>
<proteinExistence type="predicted"/>
<protein>
    <submittedName>
        <fullName evidence="1">Uncharacterized protein</fullName>
    </submittedName>
</protein>
<organism evidence="1 2">
    <name type="scientific">Moraxella bovis</name>
    <dbReference type="NCBI Taxonomy" id="476"/>
    <lineage>
        <taxon>Bacteria</taxon>
        <taxon>Pseudomonadati</taxon>
        <taxon>Pseudomonadota</taxon>
        <taxon>Gammaproteobacteria</taxon>
        <taxon>Moraxellales</taxon>
        <taxon>Moraxellaceae</taxon>
        <taxon>Moraxella</taxon>
    </lineage>
</organism>
<evidence type="ECO:0000313" key="2">
    <source>
        <dbReference type="Proteomes" id="UP000254133"/>
    </source>
</evidence>
<evidence type="ECO:0000313" key="1">
    <source>
        <dbReference type="EMBL" id="STY90288.1"/>
    </source>
</evidence>
<dbReference type="AlphaFoldDB" id="A0A378PP39"/>